<evidence type="ECO:0000256" key="1">
    <source>
        <dbReference type="ARBA" id="ARBA00007825"/>
    </source>
</evidence>
<comment type="caution">
    <text evidence="6">The sequence shown here is derived from an EMBL/GenBank/DDBJ whole genome shotgun (WGS) entry which is preliminary data.</text>
</comment>
<keyword evidence="7" id="KW-1185">Reference proteome</keyword>
<dbReference type="InterPro" id="IPR000627">
    <property type="entry name" value="Intradiol_dOase_C"/>
</dbReference>
<accession>A0ABV7L3Q9</accession>
<dbReference type="Proteomes" id="UP001595528">
    <property type="component" value="Unassembled WGS sequence"/>
</dbReference>
<evidence type="ECO:0000256" key="2">
    <source>
        <dbReference type="ARBA" id="ARBA00022964"/>
    </source>
</evidence>
<feature type="region of interest" description="Disordered" evidence="4">
    <location>
        <begin position="1"/>
        <end position="44"/>
    </location>
</feature>
<dbReference type="PROSITE" id="PS00083">
    <property type="entry name" value="INTRADIOL_DIOXYGENAS"/>
    <property type="match status" value="1"/>
</dbReference>
<dbReference type="Gene3D" id="2.60.130.10">
    <property type="entry name" value="Aromatic compound dioxygenase"/>
    <property type="match status" value="1"/>
</dbReference>
<evidence type="ECO:0000259" key="5">
    <source>
        <dbReference type="PROSITE" id="PS00083"/>
    </source>
</evidence>
<feature type="domain" description="Intradiol ring-cleavage dioxygenases" evidence="5">
    <location>
        <begin position="108"/>
        <end position="136"/>
    </location>
</feature>
<evidence type="ECO:0000313" key="7">
    <source>
        <dbReference type="Proteomes" id="UP001595528"/>
    </source>
</evidence>
<name>A0ABV7L3Q9_9PROT</name>
<feature type="region of interest" description="Disordered" evidence="4">
    <location>
        <begin position="263"/>
        <end position="282"/>
    </location>
</feature>
<dbReference type="SUPFAM" id="SSF49482">
    <property type="entry name" value="Aromatic compound dioxygenase"/>
    <property type="match status" value="1"/>
</dbReference>
<feature type="compositionally biased region" description="Gly residues" evidence="4">
    <location>
        <begin position="270"/>
        <end position="282"/>
    </location>
</feature>
<proteinExistence type="inferred from homology"/>
<feature type="region of interest" description="Disordered" evidence="4">
    <location>
        <begin position="60"/>
        <end position="80"/>
    </location>
</feature>
<reference evidence="7" key="1">
    <citation type="journal article" date="2019" name="Int. J. Syst. Evol. Microbiol.">
        <title>The Global Catalogue of Microorganisms (GCM) 10K type strain sequencing project: providing services to taxonomists for standard genome sequencing and annotation.</title>
        <authorList>
            <consortium name="The Broad Institute Genomics Platform"/>
            <consortium name="The Broad Institute Genome Sequencing Center for Infectious Disease"/>
            <person name="Wu L."/>
            <person name="Ma J."/>
        </authorList>
    </citation>
    <scope>NUCLEOTIDE SEQUENCE [LARGE SCALE GENOMIC DNA]</scope>
    <source>
        <strain evidence="7">KCTC 42964</strain>
    </source>
</reference>
<dbReference type="EMBL" id="JBHRTR010000031">
    <property type="protein sequence ID" value="MFC3229257.1"/>
    <property type="molecule type" value="Genomic_DNA"/>
</dbReference>
<evidence type="ECO:0000313" key="6">
    <source>
        <dbReference type="EMBL" id="MFC3229257.1"/>
    </source>
</evidence>
<evidence type="ECO:0000256" key="4">
    <source>
        <dbReference type="SAM" id="MobiDB-lite"/>
    </source>
</evidence>
<dbReference type="PANTHER" id="PTHR33711:SF10">
    <property type="entry name" value="INTRADIOL RING-CLEAVAGE DIOXYGENASES DOMAIN-CONTAINING PROTEIN"/>
    <property type="match status" value="1"/>
</dbReference>
<dbReference type="Pfam" id="PF00775">
    <property type="entry name" value="Dioxygenase_C"/>
    <property type="match status" value="1"/>
</dbReference>
<organism evidence="6 7">
    <name type="scientific">Marinibaculum pumilum</name>
    <dbReference type="NCBI Taxonomy" id="1766165"/>
    <lineage>
        <taxon>Bacteria</taxon>
        <taxon>Pseudomonadati</taxon>
        <taxon>Pseudomonadota</taxon>
        <taxon>Alphaproteobacteria</taxon>
        <taxon>Rhodospirillales</taxon>
        <taxon>Rhodospirillaceae</taxon>
        <taxon>Marinibaculum</taxon>
    </lineage>
</organism>
<evidence type="ECO:0000256" key="3">
    <source>
        <dbReference type="ARBA" id="ARBA00023002"/>
    </source>
</evidence>
<sequence>MSSAETSAQDAGLQDVGLQDVGPQDVGSAEDGAPDSYRPLDDRTQPVPVIAGYIETARRTPRRNPVQRPTTLSDLVGPRQFGGKLPLGSGDLYETKQGHPALGVRIHVEGRVLDEEGRGVPGAVLEIWQANAAGRYRYDASGFGAIDPNFAGYGRIQADAEGRYSFVTLKPGAYPVYSNPGRWWRPPHIHLSIFGAGMASRLITQVYFPGEPLNGRDIILNAIPDAAARERLVMREMPILDVPAENTLGFRQDFVLRGRHATPFEEQHSGGSGTAAGGHAGD</sequence>
<comment type="similarity">
    <text evidence="1">Belongs to the intradiol ring-cleavage dioxygenase family.</text>
</comment>
<gene>
    <name evidence="6" type="ORF">ACFOGJ_18565</name>
</gene>
<keyword evidence="3" id="KW-0560">Oxidoreductase</keyword>
<dbReference type="RefSeq" id="WP_379903286.1">
    <property type="nucleotide sequence ID" value="NZ_JBHRTR010000031.1"/>
</dbReference>
<dbReference type="PANTHER" id="PTHR33711">
    <property type="entry name" value="DIOXYGENASE, PUTATIVE (AFU_ORTHOLOGUE AFUA_2G02910)-RELATED"/>
    <property type="match status" value="1"/>
</dbReference>
<protein>
    <submittedName>
        <fullName evidence="6">Protocatechuate 3,4-dioxygenase subunit beta</fullName>
    </submittedName>
</protein>
<keyword evidence="2" id="KW-0223">Dioxygenase</keyword>
<dbReference type="InterPro" id="IPR015889">
    <property type="entry name" value="Intradiol_dOase_core"/>
</dbReference>
<dbReference type="InterPro" id="IPR050770">
    <property type="entry name" value="Intradiol_RC_Dioxygenase"/>
</dbReference>